<comment type="pathway">
    <text evidence="5">tRNA modification; tRNA-queuosine biosynthesis.</text>
</comment>
<dbReference type="FunFam" id="2.40.10.240:FF:000002">
    <property type="entry name" value="S-adenosylmethionine:tRNA ribosyltransferase-isomerase"/>
    <property type="match status" value="1"/>
</dbReference>
<keyword evidence="2 5" id="KW-0808">Transferase</keyword>
<dbReference type="NCBIfam" id="NF001140">
    <property type="entry name" value="PRK00147.1"/>
    <property type="match status" value="1"/>
</dbReference>
<organism evidence="6 7">
    <name type="scientific">Candidatus Desantisbacteria bacterium CG_4_10_14_0_8_um_filter_48_22</name>
    <dbReference type="NCBI Taxonomy" id="1974543"/>
    <lineage>
        <taxon>Bacteria</taxon>
        <taxon>Candidatus Desantisiibacteriota</taxon>
    </lineage>
</organism>
<keyword evidence="6" id="KW-0413">Isomerase</keyword>
<comment type="catalytic activity">
    <reaction evidence="5">
        <text>7-aminomethyl-7-carbaguanosine(34) in tRNA + S-adenosyl-L-methionine = epoxyqueuosine(34) in tRNA + adenine + L-methionine + 2 H(+)</text>
        <dbReference type="Rhea" id="RHEA:32155"/>
        <dbReference type="Rhea" id="RHEA-COMP:10342"/>
        <dbReference type="Rhea" id="RHEA-COMP:18582"/>
        <dbReference type="ChEBI" id="CHEBI:15378"/>
        <dbReference type="ChEBI" id="CHEBI:16708"/>
        <dbReference type="ChEBI" id="CHEBI:57844"/>
        <dbReference type="ChEBI" id="CHEBI:59789"/>
        <dbReference type="ChEBI" id="CHEBI:82833"/>
        <dbReference type="ChEBI" id="CHEBI:194443"/>
        <dbReference type="EC" id="2.4.99.17"/>
    </reaction>
</comment>
<keyword evidence="4 5" id="KW-0671">Queuosine biosynthesis</keyword>
<dbReference type="EC" id="2.4.99.17" evidence="5"/>
<dbReference type="Gene3D" id="3.40.1780.10">
    <property type="entry name" value="QueA-like"/>
    <property type="match status" value="1"/>
</dbReference>
<dbReference type="PANTHER" id="PTHR30307">
    <property type="entry name" value="S-ADENOSYLMETHIONINE:TRNA RIBOSYLTRANSFERASE-ISOMERASE"/>
    <property type="match status" value="1"/>
</dbReference>
<comment type="caution">
    <text evidence="6">The sequence shown here is derived from an EMBL/GenBank/DDBJ whole genome shotgun (WGS) entry which is preliminary data.</text>
</comment>
<dbReference type="InterPro" id="IPR003699">
    <property type="entry name" value="QueA"/>
</dbReference>
<dbReference type="NCBIfam" id="TIGR00113">
    <property type="entry name" value="queA"/>
    <property type="match status" value="1"/>
</dbReference>
<protein>
    <recommendedName>
        <fullName evidence="5">S-adenosylmethionine:tRNA ribosyltransferase-isomerase</fullName>
        <ecNumber evidence="5">2.4.99.17</ecNumber>
    </recommendedName>
    <alternativeName>
        <fullName evidence="5">Queuosine biosynthesis protein QueA</fullName>
    </alternativeName>
</protein>
<dbReference type="InterPro" id="IPR042118">
    <property type="entry name" value="QueA_dom1"/>
</dbReference>
<dbReference type="AlphaFoldDB" id="A0A2M7SAW6"/>
<proteinExistence type="inferred from homology"/>
<comment type="similarity">
    <text evidence="5">Belongs to the QueA family.</text>
</comment>
<evidence type="ECO:0000256" key="4">
    <source>
        <dbReference type="ARBA" id="ARBA00022785"/>
    </source>
</evidence>
<comment type="subunit">
    <text evidence="5">Monomer.</text>
</comment>
<dbReference type="SUPFAM" id="SSF111337">
    <property type="entry name" value="QueA-like"/>
    <property type="match status" value="1"/>
</dbReference>
<keyword evidence="3 5" id="KW-0949">S-adenosyl-L-methionine</keyword>
<sequence length="340" mass="38312">MDKKDFDYNLPKESIAQEPASERTGSKLMVLHICNKKIEHRSFRDLSEYLNAGDALVFNNTKVIPARIRGTKKDGQKIEILLVREISRNAWDVLVRPRKKVSEGDVIYFQGKLTGRIRELNPVRSIVEFDSKDDLINILDEIGEMPLPPYIKRPYSVSDKSRYQTVYAEKEGAIAAPTAGLHFSNEFMRSLSAKGVETLPLTLHIGLGSFIPVREEDVTRHKMGAEHFTIPEDIYANILNRRKEGRRIVAVGTSTVRALETAFSIPGFKGGNAIAGIFIYPGFNFRVVDSMVTNFHMPMSTPLLLTCAFGGRELILKAYREAVEKGYRFLSYGDSMAIFS</sequence>
<comment type="subcellular location">
    <subcellularLocation>
        <location evidence="5">Cytoplasm</location>
    </subcellularLocation>
</comment>
<evidence type="ECO:0000313" key="6">
    <source>
        <dbReference type="EMBL" id="PIZ16696.1"/>
    </source>
</evidence>
<dbReference type="Pfam" id="PF02547">
    <property type="entry name" value="Queuosine_synth"/>
    <property type="match status" value="1"/>
</dbReference>
<dbReference type="Gene3D" id="2.40.10.240">
    <property type="entry name" value="QueA-like"/>
    <property type="match status" value="1"/>
</dbReference>
<evidence type="ECO:0000256" key="5">
    <source>
        <dbReference type="HAMAP-Rule" id="MF_00113"/>
    </source>
</evidence>
<keyword evidence="1 5" id="KW-0963">Cytoplasm</keyword>
<dbReference type="EMBL" id="PFMR01000171">
    <property type="protein sequence ID" value="PIZ16696.1"/>
    <property type="molecule type" value="Genomic_DNA"/>
</dbReference>
<dbReference type="GO" id="GO:0051075">
    <property type="term" value="F:S-adenosylmethionine:tRNA ribosyltransferase-isomerase activity"/>
    <property type="evidence" value="ECO:0007669"/>
    <property type="project" value="UniProtKB-EC"/>
</dbReference>
<gene>
    <name evidence="5" type="primary">queA</name>
    <name evidence="6" type="ORF">COY52_06500</name>
</gene>
<dbReference type="HAMAP" id="MF_00113">
    <property type="entry name" value="QueA"/>
    <property type="match status" value="1"/>
</dbReference>
<reference evidence="7" key="1">
    <citation type="submission" date="2017-09" db="EMBL/GenBank/DDBJ databases">
        <title>Depth-based differentiation of microbial function through sediment-hosted aquifers and enrichment of novel symbionts in the deep terrestrial subsurface.</title>
        <authorList>
            <person name="Probst A.J."/>
            <person name="Ladd B."/>
            <person name="Jarett J.K."/>
            <person name="Geller-Mcgrath D.E."/>
            <person name="Sieber C.M.K."/>
            <person name="Emerson J.B."/>
            <person name="Anantharaman K."/>
            <person name="Thomas B.C."/>
            <person name="Malmstrom R."/>
            <person name="Stieglmeier M."/>
            <person name="Klingl A."/>
            <person name="Woyke T."/>
            <person name="Ryan C.M."/>
            <person name="Banfield J.F."/>
        </authorList>
    </citation>
    <scope>NUCLEOTIDE SEQUENCE [LARGE SCALE GENOMIC DNA]</scope>
</reference>
<evidence type="ECO:0000313" key="7">
    <source>
        <dbReference type="Proteomes" id="UP000229307"/>
    </source>
</evidence>
<evidence type="ECO:0000256" key="2">
    <source>
        <dbReference type="ARBA" id="ARBA00022679"/>
    </source>
</evidence>
<dbReference type="PANTHER" id="PTHR30307:SF0">
    <property type="entry name" value="S-ADENOSYLMETHIONINE:TRNA RIBOSYLTRANSFERASE-ISOMERASE"/>
    <property type="match status" value="1"/>
</dbReference>
<dbReference type="InterPro" id="IPR042119">
    <property type="entry name" value="QueA_dom2"/>
</dbReference>
<name>A0A2M7SAW6_9BACT</name>
<accession>A0A2M7SAW6</accession>
<evidence type="ECO:0000256" key="1">
    <source>
        <dbReference type="ARBA" id="ARBA00022490"/>
    </source>
</evidence>
<dbReference type="GO" id="GO:0005737">
    <property type="term" value="C:cytoplasm"/>
    <property type="evidence" value="ECO:0007669"/>
    <property type="project" value="UniProtKB-SubCell"/>
</dbReference>
<dbReference type="Proteomes" id="UP000229307">
    <property type="component" value="Unassembled WGS sequence"/>
</dbReference>
<dbReference type="GO" id="GO:0008616">
    <property type="term" value="P:tRNA queuosine(34) biosynthetic process"/>
    <property type="evidence" value="ECO:0007669"/>
    <property type="project" value="UniProtKB-UniRule"/>
</dbReference>
<dbReference type="InterPro" id="IPR036100">
    <property type="entry name" value="QueA_sf"/>
</dbReference>
<evidence type="ECO:0000256" key="3">
    <source>
        <dbReference type="ARBA" id="ARBA00022691"/>
    </source>
</evidence>
<comment type="function">
    <text evidence="5">Transfers and isomerizes the ribose moiety from AdoMet to the 7-aminomethyl group of 7-deazaguanine (preQ1-tRNA) to give epoxyqueuosine (oQ-tRNA).</text>
</comment>
<dbReference type="UniPathway" id="UPA00392"/>